<dbReference type="SUPFAM" id="SSF160631">
    <property type="entry name" value="SMI1/KNR4-like"/>
    <property type="match status" value="1"/>
</dbReference>
<dbReference type="EMBL" id="SJPK01000012">
    <property type="protein sequence ID" value="TWT56621.1"/>
    <property type="molecule type" value="Genomic_DNA"/>
</dbReference>
<organism evidence="2 3">
    <name type="scientific">Allorhodopirellula solitaria</name>
    <dbReference type="NCBI Taxonomy" id="2527987"/>
    <lineage>
        <taxon>Bacteria</taxon>
        <taxon>Pseudomonadati</taxon>
        <taxon>Planctomycetota</taxon>
        <taxon>Planctomycetia</taxon>
        <taxon>Pirellulales</taxon>
        <taxon>Pirellulaceae</taxon>
        <taxon>Allorhodopirellula</taxon>
    </lineage>
</organism>
<dbReference type="RefSeq" id="WP_146393011.1">
    <property type="nucleotide sequence ID" value="NZ_SJPK01000012.1"/>
</dbReference>
<keyword evidence="3" id="KW-1185">Reference proteome</keyword>
<dbReference type="Pfam" id="PF09346">
    <property type="entry name" value="SMI1_KNR4"/>
    <property type="match status" value="1"/>
</dbReference>
<dbReference type="AlphaFoldDB" id="A0A5C5X2Y0"/>
<sequence length="288" mass="32143">MKIIDSYDVKFRRTGKPVAESEILDCEAELELTFPLPYAEFLRQHNGGSPSPAYLPFPGSPTKVQRFLSISDRDLVDTCKRHRSDSGLPDQFVSIAELDDSESYLVLDCSPMNHGRLLFWVYVDEGFRLNDSEYSNATELYFSIDNLFKTFGPAKNREDLDGMFCRLYYSSSDPRNGPKIATALVDAGYDINFVLPTFRHPIFGSIDSEAFGVAETLLKLGTSSSHLDPLHDNASIADRLADAFRHWNGLSDATIENKYQPGQTMAKRNIANIESAMMALAQATSNLG</sequence>
<dbReference type="InterPro" id="IPR018958">
    <property type="entry name" value="Knr4/Smi1-like_dom"/>
</dbReference>
<proteinExistence type="predicted"/>
<dbReference type="InterPro" id="IPR037883">
    <property type="entry name" value="Knr4/Smi1-like_sf"/>
</dbReference>
<dbReference type="OrthoDB" id="9131304at2"/>
<name>A0A5C5X2Y0_9BACT</name>
<reference evidence="2 3" key="1">
    <citation type="submission" date="2019-02" db="EMBL/GenBank/DDBJ databases">
        <title>Deep-cultivation of Planctomycetes and their phenomic and genomic characterization uncovers novel biology.</title>
        <authorList>
            <person name="Wiegand S."/>
            <person name="Jogler M."/>
            <person name="Boedeker C."/>
            <person name="Pinto D."/>
            <person name="Vollmers J."/>
            <person name="Rivas-Marin E."/>
            <person name="Kohn T."/>
            <person name="Peeters S.H."/>
            <person name="Heuer A."/>
            <person name="Rast P."/>
            <person name="Oberbeckmann S."/>
            <person name="Bunk B."/>
            <person name="Jeske O."/>
            <person name="Meyerdierks A."/>
            <person name="Storesund J.E."/>
            <person name="Kallscheuer N."/>
            <person name="Luecker S."/>
            <person name="Lage O.M."/>
            <person name="Pohl T."/>
            <person name="Merkel B.J."/>
            <person name="Hornburger P."/>
            <person name="Mueller R.-W."/>
            <person name="Bruemmer F."/>
            <person name="Labrenz M."/>
            <person name="Spormann A.M."/>
            <person name="Op Den Camp H."/>
            <person name="Overmann J."/>
            <person name="Amann R."/>
            <person name="Jetten M.S.M."/>
            <person name="Mascher T."/>
            <person name="Medema M.H."/>
            <person name="Devos D.P."/>
            <person name="Kaster A.-K."/>
            <person name="Ovreas L."/>
            <person name="Rohde M."/>
            <person name="Galperin M.Y."/>
            <person name="Jogler C."/>
        </authorList>
    </citation>
    <scope>NUCLEOTIDE SEQUENCE [LARGE SCALE GENOMIC DNA]</scope>
    <source>
        <strain evidence="2 3">CA85</strain>
    </source>
</reference>
<feature type="domain" description="Knr4/Smi1-like" evidence="1">
    <location>
        <begin position="17"/>
        <end position="125"/>
    </location>
</feature>
<accession>A0A5C5X2Y0</accession>
<evidence type="ECO:0000313" key="3">
    <source>
        <dbReference type="Proteomes" id="UP000318053"/>
    </source>
</evidence>
<dbReference type="Gene3D" id="3.40.1580.10">
    <property type="entry name" value="SMI1/KNR4-like"/>
    <property type="match status" value="1"/>
</dbReference>
<gene>
    <name evidence="2" type="ORF">CA85_41550</name>
</gene>
<evidence type="ECO:0000313" key="2">
    <source>
        <dbReference type="EMBL" id="TWT56621.1"/>
    </source>
</evidence>
<dbReference type="Proteomes" id="UP000318053">
    <property type="component" value="Unassembled WGS sequence"/>
</dbReference>
<evidence type="ECO:0000259" key="1">
    <source>
        <dbReference type="SMART" id="SM00860"/>
    </source>
</evidence>
<protein>
    <recommendedName>
        <fullName evidence="1">Knr4/Smi1-like domain-containing protein</fullName>
    </recommendedName>
</protein>
<dbReference type="SMART" id="SM00860">
    <property type="entry name" value="SMI1_KNR4"/>
    <property type="match status" value="1"/>
</dbReference>
<comment type="caution">
    <text evidence="2">The sequence shown here is derived from an EMBL/GenBank/DDBJ whole genome shotgun (WGS) entry which is preliminary data.</text>
</comment>